<keyword evidence="1" id="KW-0677">Repeat</keyword>
<feature type="compositionally biased region" description="Acidic residues" evidence="3">
    <location>
        <begin position="133"/>
        <end position="142"/>
    </location>
</feature>
<keyword evidence="5" id="KW-1185">Reference proteome</keyword>
<dbReference type="PANTHER" id="PTHR47913:SF1">
    <property type="entry name" value="OS01G0167750 PROTEIN"/>
    <property type="match status" value="1"/>
</dbReference>
<dbReference type="Pfam" id="PF01535">
    <property type="entry name" value="PPR"/>
    <property type="match status" value="2"/>
</dbReference>
<dbReference type="InterPro" id="IPR002885">
    <property type="entry name" value="PPR_rpt"/>
</dbReference>
<accession>A0AAN8V0S0</accession>
<dbReference type="AlphaFoldDB" id="A0AAN8V0S0"/>
<feature type="region of interest" description="Disordered" evidence="3">
    <location>
        <begin position="132"/>
        <end position="151"/>
    </location>
</feature>
<dbReference type="Proteomes" id="UP001370490">
    <property type="component" value="Unassembled WGS sequence"/>
</dbReference>
<dbReference type="NCBIfam" id="TIGR00756">
    <property type="entry name" value="PPR"/>
    <property type="match status" value="1"/>
</dbReference>
<evidence type="ECO:0000313" key="5">
    <source>
        <dbReference type="Proteomes" id="UP001370490"/>
    </source>
</evidence>
<gene>
    <name evidence="4" type="ORF">RJ641_011078</name>
</gene>
<organism evidence="4 5">
    <name type="scientific">Dillenia turbinata</name>
    <dbReference type="NCBI Taxonomy" id="194707"/>
    <lineage>
        <taxon>Eukaryota</taxon>
        <taxon>Viridiplantae</taxon>
        <taxon>Streptophyta</taxon>
        <taxon>Embryophyta</taxon>
        <taxon>Tracheophyta</taxon>
        <taxon>Spermatophyta</taxon>
        <taxon>Magnoliopsida</taxon>
        <taxon>eudicotyledons</taxon>
        <taxon>Gunneridae</taxon>
        <taxon>Pentapetalae</taxon>
        <taxon>Dilleniales</taxon>
        <taxon>Dilleniaceae</taxon>
        <taxon>Dillenia</taxon>
    </lineage>
</organism>
<protein>
    <submittedName>
        <fullName evidence="4">Pentatricopeptide repeat</fullName>
    </submittedName>
</protein>
<dbReference type="InterPro" id="IPR011990">
    <property type="entry name" value="TPR-like_helical_dom_sf"/>
</dbReference>
<feature type="repeat" description="PPR" evidence="2">
    <location>
        <begin position="28"/>
        <end position="62"/>
    </location>
</feature>
<evidence type="ECO:0000256" key="1">
    <source>
        <dbReference type="ARBA" id="ARBA00022737"/>
    </source>
</evidence>
<sequence>MDLYAKMGMDFEAVTVFNMLVREGANPNARTYTVMIKHLVNVGKLDQAFEIFKSLPLMRMKRTVKHYSILVEGFISIERLLNEMHIDGMLPTRFMRLSLECVREKSYVEETNEFLRELLRDERIKYISVIDNSSDDDEDEEENHGHGNNCCEDVHVDGVKHKPWLDPSALASALND</sequence>
<evidence type="ECO:0000256" key="3">
    <source>
        <dbReference type="SAM" id="MobiDB-lite"/>
    </source>
</evidence>
<dbReference type="EMBL" id="JBAMMX010000018">
    <property type="protein sequence ID" value="KAK6922774.1"/>
    <property type="molecule type" value="Genomic_DNA"/>
</dbReference>
<dbReference type="PANTHER" id="PTHR47913">
    <property type="entry name" value="OS01G0167750 PROTEIN"/>
    <property type="match status" value="1"/>
</dbReference>
<comment type="caution">
    <text evidence="4">The sequence shown here is derived from an EMBL/GenBank/DDBJ whole genome shotgun (WGS) entry which is preliminary data.</text>
</comment>
<dbReference type="Gene3D" id="1.25.40.10">
    <property type="entry name" value="Tetratricopeptide repeat domain"/>
    <property type="match status" value="1"/>
</dbReference>
<dbReference type="PROSITE" id="PS51375">
    <property type="entry name" value="PPR"/>
    <property type="match status" value="1"/>
</dbReference>
<evidence type="ECO:0000256" key="2">
    <source>
        <dbReference type="PROSITE-ProRule" id="PRU00708"/>
    </source>
</evidence>
<dbReference type="InterPro" id="IPR044175">
    <property type="entry name" value="At5g66631-like"/>
</dbReference>
<name>A0AAN8V0S0_9MAGN</name>
<evidence type="ECO:0000313" key="4">
    <source>
        <dbReference type="EMBL" id="KAK6922774.1"/>
    </source>
</evidence>
<reference evidence="4 5" key="1">
    <citation type="submission" date="2023-12" db="EMBL/GenBank/DDBJ databases">
        <title>A high-quality genome assembly for Dillenia turbinata (Dilleniales).</title>
        <authorList>
            <person name="Chanderbali A."/>
        </authorList>
    </citation>
    <scope>NUCLEOTIDE SEQUENCE [LARGE SCALE GENOMIC DNA]</scope>
    <source>
        <strain evidence="4">LSX21</strain>
        <tissue evidence="4">Leaf</tissue>
    </source>
</reference>
<proteinExistence type="predicted"/>